<accession>A0AA97JWQ7</accession>
<dbReference type="GeneID" id="129337345"/>
<evidence type="ECO:0000313" key="2">
    <source>
        <dbReference type="Proteomes" id="UP001190640"/>
    </source>
</evidence>
<dbReference type="PANTHER" id="PTHR14716:SF0">
    <property type="entry name" value="CILIA- AND FLAGELLA-ASSOCIATED PROTEIN 69"/>
    <property type="match status" value="1"/>
</dbReference>
<dbReference type="GO" id="GO:1902093">
    <property type="term" value="P:positive regulation of flagellated sperm motility"/>
    <property type="evidence" value="ECO:0007669"/>
    <property type="project" value="TreeGrafter"/>
</dbReference>
<proteinExistence type="predicted"/>
<dbReference type="CTD" id="79846"/>
<dbReference type="InterPro" id="IPR048732">
    <property type="entry name" value="CFA69"/>
</dbReference>
<gene>
    <name evidence="3" type="primary">CFAP69</name>
</gene>
<protein>
    <submittedName>
        <fullName evidence="3">Cilia- and flagella-associated protein 69</fullName>
    </submittedName>
</protein>
<dbReference type="Gene3D" id="1.25.10.10">
    <property type="entry name" value="Leucine-rich Repeat Variant"/>
    <property type="match status" value="2"/>
</dbReference>
<dbReference type="GO" id="GO:0097225">
    <property type="term" value="C:sperm midpiece"/>
    <property type="evidence" value="ECO:0007669"/>
    <property type="project" value="TreeGrafter"/>
</dbReference>
<dbReference type="InterPro" id="IPR048733">
    <property type="entry name" value="CFA69_ARM_dom"/>
</dbReference>
<dbReference type="Proteomes" id="UP001190640">
    <property type="component" value="Chromosome 11"/>
</dbReference>
<dbReference type="GO" id="GO:1990834">
    <property type="term" value="P:response to odorant"/>
    <property type="evidence" value="ECO:0007669"/>
    <property type="project" value="TreeGrafter"/>
</dbReference>
<evidence type="ECO:0000259" key="1">
    <source>
        <dbReference type="Pfam" id="PF21049"/>
    </source>
</evidence>
<evidence type="ECO:0000313" key="3">
    <source>
        <dbReference type="RefSeq" id="XP_054846925.1"/>
    </source>
</evidence>
<sequence>MASPARPEASISLLALPTVEKLRSPSFSGRRERLSDTEVNGSLEQDNLLKSVDLNHVIKLLEETESSNSEDLVQALKNVVRHYESGIPLKELTRISKILNLCAEKIQDHIDFIEPTCEILKLYRLPFYKKKLSDEVNYAKEAQESVAQLGYLMRVPCSEVRIQICKCVISFYHAEPPKKEFDVYQPLSANYKRKMVELGGLAETLVLALALVENQLAEKLWIIKTLQHLSTSEANCTFMMKAEAPTRLCSHMNDADITGQLLFRSTEILWNLLENASKEEIVTQLSNLECVHALKEAFTNLLLHGTRHYDRQLRNDILVISTLIAQNPGAPMIETGFAKQLILFATFVEVKSHNPLVKGLKLTYTNEDFELKKLLLNMLTVLAKDLCTVQLLHEGKVMLALFHYVKPHEKPGVLDWSAAQHEELQLHAIATLATVAPLLVEDYMMCQGNTRLLMFLEWCASNDPFVGQGNSFHGTGGRGNKLSQMRYCLRVLSPVVSLCDEAVNLDLCDQGAINQLLGFLKYTANNYKEEAIVLEIQTDILLILSTLCENDLHRKELFGWEGVDTLIPFLKLDAKKFYGGLGHNRLLFSTLDSLWCCVMGCTILEDYFLEKEGLFLLLDLLVLNQRNVCNQILGILVEFCDNPKAASHINVWRGKKEQTAANLLISLWRQEEEELGVKHDKVGRIVDIKRPLVGHFQAHQAVTPKPASCPTVAIMDVAENMRAKIYCIICKLGFENLPGLSAKDFVTLAIIRRYLDFKVGEIWSEVCAELKEEKFRPVTADQEAMQVITETFENVGKMVVSLQTEMLESQHYQERQEEQKNYAKIQSLHKQKEMVHKSWENFLNRTSNYEALKKAKKIQEKSIEESRVKARQPNMTFHPTDIKKLNTTIAAGRLVTVESTPPELTGGSLADTELALQKLPVRGGALQRIKGVKVMEPFKKDSVSVK</sequence>
<dbReference type="RefSeq" id="XP_054846925.1">
    <property type="nucleotide sequence ID" value="XM_054990950.1"/>
</dbReference>
<organism evidence="2 3">
    <name type="scientific">Eublepharis macularius</name>
    <name type="common">Leopard gecko</name>
    <name type="synonym">Cyrtodactylus macularius</name>
    <dbReference type="NCBI Taxonomy" id="481883"/>
    <lineage>
        <taxon>Eukaryota</taxon>
        <taxon>Metazoa</taxon>
        <taxon>Chordata</taxon>
        <taxon>Craniata</taxon>
        <taxon>Vertebrata</taxon>
        <taxon>Euteleostomi</taxon>
        <taxon>Lepidosauria</taxon>
        <taxon>Squamata</taxon>
        <taxon>Bifurcata</taxon>
        <taxon>Gekkota</taxon>
        <taxon>Eublepharidae</taxon>
        <taxon>Eublepharinae</taxon>
        <taxon>Eublepharis</taxon>
    </lineage>
</organism>
<dbReference type="GO" id="GO:0042048">
    <property type="term" value="P:olfactory behavior"/>
    <property type="evidence" value="ECO:0007669"/>
    <property type="project" value="TreeGrafter"/>
</dbReference>
<dbReference type="AlphaFoldDB" id="A0AA97JWQ7"/>
<dbReference type="Pfam" id="PF21049">
    <property type="entry name" value="CFA69_ARM_rpt"/>
    <property type="match status" value="1"/>
</dbReference>
<dbReference type="PANTHER" id="PTHR14716">
    <property type="entry name" value="CILIA- AND FLAGELLA-ASSOCIATED PROTEIN 69"/>
    <property type="match status" value="1"/>
</dbReference>
<dbReference type="InterPro" id="IPR016024">
    <property type="entry name" value="ARM-type_fold"/>
</dbReference>
<feature type="domain" description="Cilia- and flagella-associated protein 69 ARM repeats" evidence="1">
    <location>
        <begin position="52"/>
        <end position="766"/>
    </location>
</feature>
<keyword evidence="3" id="KW-0969">Cilium</keyword>
<name>A0AA97JWQ7_EUBMA</name>
<keyword evidence="2" id="KW-1185">Reference proteome</keyword>
<keyword evidence="3" id="KW-0282">Flagellum</keyword>
<dbReference type="GO" id="GO:0097730">
    <property type="term" value="C:non-motile cilium"/>
    <property type="evidence" value="ECO:0007669"/>
    <property type="project" value="TreeGrafter"/>
</dbReference>
<dbReference type="SUPFAM" id="SSF48371">
    <property type="entry name" value="ARM repeat"/>
    <property type="match status" value="2"/>
</dbReference>
<keyword evidence="3" id="KW-0966">Cell projection</keyword>
<dbReference type="InterPro" id="IPR011989">
    <property type="entry name" value="ARM-like"/>
</dbReference>
<dbReference type="KEGG" id="emc:129337345"/>
<reference evidence="3" key="1">
    <citation type="submission" date="2025-08" db="UniProtKB">
        <authorList>
            <consortium name="RefSeq"/>
        </authorList>
    </citation>
    <scope>IDENTIFICATION</scope>
    <source>
        <tissue evidence="3">Blood</tissue>
    </source>
</reference>